<dbReference type="AlphaFoldDB" id="A0A1G2DRP8"/>
<comment type="caution">
    <text evidence="3">The sequence shown here is derived from an EMBL/GenBank/DDBJ whole genome shotgun (WGS) entry which is preliminary data.</text>
</comment>
<proteinExistence type="predicted"/>
<accession>A0A1G2DRP8</accession>
<name>A0A1G2DRP8_9BACT</name>
<sequence length="78" mass="8637">MKTFIEIFGWFGTLLVLVAYGLSSFAILDHESIIFQSMNLVGALGIGAISFYKKAYQPAWLNVAWGLIAIMALIRIVL</sequence>
<keyword evidence="1" id="KW-0812">Transmembrane</keyword>
<evidence type="ECO:0000259" key="2">
    <source>
        <dbReference type="Pfam" id="PF26604"/>
    </source>
</evidence>
<gene>
    <name evidence="3" type="ORF">A2494_00145</name>
</gene>
<dbReference type="InterPro" id="IPR058058">
    <property type="entry name" value="CBU_0592-like"/>
</dbReference>
<feature type="transmembrane region" description="Helical" evidence="1">
    <location>
        <begin position="59"/>
        <end position="77"/>
    </location>
</feature>
<protein>
    <recommendedName>
        <fullName evidence="2">CBU-0592-like domain-containing protein</fullName>
    </recommendedName>
</protein>
<feature type="transmembrane region" description="Helical" evidence="1">
    <location>
        <begin position="33"/>
        <end position="52"/>
    </location>
</feature>
<evidence type="ECO:0000256" key="1">
    <source>
        <dbReference type="SAM" id="Phobius"/>
    </source>
</evidence>
<dbReference type="Proteomes" id="UP000178106">
    <property type="component" value="Unassembled WGS sequence"/>
</dbReference>
<reference evidence="3 4" key="1">
    <citation type="journal article" date="2016" name="Nat. Commun.">
        <title>Thousands of microbial genomes shed light on interconnected biogeochemical processes in an aquifer system.</title>
        <authorList>
            <person name="Anantharaman K."/>
            <person name="Brown C.T."/>
            <person name="Hug L.A."/>
            <person name="Sharon I."/>
            <person name="Castelle C.J."/>
            <person name="Probst A.J."/>
            <person name="Thomas B.C."/>
            <person name="Singh A."/>
            <person name="Wilkins M.J."/>
            <person name="Karaoz U."/>
            <person name="Brodie E.L."/>
            <person name="Williams K.H."/>
            <person name="Hubbard S.S."/>
            <person name="Banfield J.F."/>
        </authorList>
    </citation>
    <scope>NUCLEOTIDE SEQUENCE [LARGE SCALE GENOMIC DNA]</scope>
</reference>
<feature type="transmembrane region" description="Helical" evidence="1">
    <location>
        <begin position="7"/>
        <end position="27"/>
    </location>
</feature>
<keyword evidence="1" id="KW-1133">Transmembrane helix</keyword>
<dbReference type="Pfam" id="PF26604">
    <property type="entry name" value="CBU_0592"/>
    <property type="match status" value="1"/>
</dbReference>
<keyword evidence="1" id="KW-0472">Membrane</keyword>
<dbReference type="NCBIfam" id="NF047864">
    <property type="entry name" value="CBU_0592_membra"/>
    <property type="match status" value="1"/>
</dbReference>
<organism evidence="3 4">
    <name type="scientific">Candidatus Lloydbacteria bacterium RIFOXYC12_FULL_46_25</name>
    <dbReference type="NCBI Taxonomy" id="1798670"/>
    <lineage>
        <taxon>Bacteria</taxon>
        <taxon>Candidatus Lloydiibacteriota</taxon>
    </lineage>
</organism>
<evidence type="ECO:0000313" key="4">
    <source>
        <dbReference type="Proteomes" id="UP000178106"/>
    </source>
</evidence>
<feature type="domain" description="CBU-0592-like" evidence="2">
    <location>
        <begin position="6"/>
        <end position="77"/>
    </location>
</feature>
<evidence type="ECO:0000313" key="3">
    <source>
        <dbReference type="EMBL" id="OGZ16062.1"/>
    </source>
</evidence>
<dbReference type="EMBL" id="MHLU01000183">
    <property type="protein sequence ID" value="OGZ16062.1"/>
    <property type="molecule type" value="Genomic_DNA"/>
</dbReference>